<feature type="compositionally biased region" description="Basic residues" evidence="1">
    <location>
        <begin position="44"/>
        <end position="53"/>
    </location>
</feature>
<dbReference type="SUPFAM" id="SSF55797">
    <property type="entry name" value="PR-1-like"/>
    <property type="match status" value="1"/>
</dbReference>
<feature type="compositionally biased region" description="Polar residues" evidence="1">
    <location>
        <begin position="1"/>
        <end position="20"/>
    </location>
</feature>
<feature type="compositionally biased region" description="Low complexity" evidence="1">
    <location>
        <begin position="136"/>
        <end position="148"/>
    </location>
</feature>
<feature type="compositionally biased region" description="Basic residues" evidence="1">
    <location>
        <begin position="73"/>
        <end position="83"/>
    </location>
</feature>
<evidence type="ECO:0000256" key="1">
    <source>
        <dbReference type="SAM" id="MobiDB-lite"/>
    </source>
</evidence>
<feature type="region of interest" description="Disordered" evidence="1">
    <location>
        <begin position="1"/>
        <end position="151"/>
    </location>
</feature>
<dbReference type="WBParaSite" id="SPAL_0000979700.1">
    <property type="protein sequence ID" value="SPAL_0000979700.1"/>
    <property type="gene ID" value="SPAL_0000979700"/>
</dbReference>
<proteinExistence type="predicted"/>
<evidence type="ECO:0000313" key="3">
    <source>
        <dbReference type="Proteomes" id="UP000046392"/>
    </source>
</evidence>
<dbReference type="InterPro" id="IPR035940">
    <property type="entry name" value="CAP_sf"/>
</dbReference>
<evidence type="ECO:0000259" key="2">
    <source>
        <dbReference type="SMART" id="SM00198"/>
    </source>
</evidence>
<dbReference type="Pfam" id="PF00188">
    <property type="entry name" value="CAP"/>
    <property type="match status" value="1"/>
</dbReference>
<feature type="compositionally biased region" description="Pro residues" evidence="1">
    <location>
        <begin position="101"/>
        <end position="111"/>
    </location>
</feature>
<keyword evidence="3" id="KW-1185">Reference proteome</keyword>
<dbReference type="Gene3D" id="3.40.33.10">
    <property type="entry name" value="CAP"/>
    <property type="match status" value="1"/>
</dbReference>
<protein>
    <submittedName>
        <fullName evidence="4">SCP domain-containing protein</fullName>
    </submittedName>
</protein>
<dbReference type="AlphaFoldDB" id="A0A0N5BVD4"/>
<dbReference type="InterPro" id="IPR014044">
    <property type="entry name" value="CAP_dom"/>
</dbReference>
<feature type="domain" description="SCP" evidence="2">
    <location>
        <begin position="155"/>
        <end position="283"/>
    </location>
</feature>
<feature type="compositionally biased region" description="Basic residues" evidence="1">
    <location>
        <begin position="112"/>
        <end position="122"/>
    </location>
</feature>
<reference evidence="4" key="1">
    <citation type="submission" date="2017-02" db="UniProtKB">
        <authorList>
            <consortium name="WormBaseParasite"/>
        </authorList>
    </citation>
    <scope>IDENTIFICATION</scope>
</reference>
<accession>A0A0N5BVD4</accession>
<evidence type="ECO:0000313" key="4">
    <source>
        <dbReference type="WBParaSite" id="SPAL_0000979700.1"/>
    </source>
</evidence>
<sequence>MENVLSSKNFINQDSLVHSISENKHQRKRQADKRERNNKNNSISKKRNKKRFQAKTPLARRSPVRKTPAPRPPNRRLPTKKPGSRPNPPKRTTKKQITPKKPSPGGPIKPKPSVKPKPKPSVKPKPQPPVNPPAKPQTAEPTTTTTTVKPDKHAALKTKTISDINALRRKHQASALNFNQSLAERAQKIADKSHRRLDDIDDDSVGLVFYPKRFEDKFDPLSFWTIGTQNIKYDNLDEHTVPLNFARLVWVSSKEIGCGISELDDNAGIITICLLSPKGGIPGRYPENIRRPIP</sequence>
<organism evidence="3 4">
    <name type="scientific">Strongyloides papillosus</name>
    <name type="common">Intestinal threadworm</name>
    <dbReference type="NCBI Taxonomy" id="174720"/>
    <lineage>
        <taxon>Eukaryota</taxon>
        <taxon>Metazoa</taxon>
        <taxon>Ecdysozoa</taxon>
        <taxon>Nematoda</taxon>
        <taxon>Chromadorea</taxon>
        <taxon>Rhabditida</taxon>
        <taxon>Tylenchina</taxon>
        <taxon>Panagrolaimomorpha</taxon>
        <taxon>Strongyloidoidea</taxon>
        <taxon>Strongyloididae</taxon>
        <taxon>Strongyloides</taxon>
    </lineage>
</organism>
<dbReference type="Proteomes" id="UP000046392">
    <property type="component" value="Unplaced"/>
</dbReference>
<dbReference type="SMART" id="SM00198">
    <property type="entry name" value="SCP"/>
    <property type="match status" value="1"/>
</dbReference>
<feature type="compositionally biased region" description="Pro residues" evidence="1">
    <location>
        <begin position="123"/>
        <end position="135"/>
    </location>
</feature>
<name>A0A0N5BVD4_STREA</name>